<keyword evidence="1" id="KW-0233">DNA recombination</keyword>
<protein>
    <submittedName>
        <fullName evidence="4">Tyrosine-type recombinase/integrase</fullName>
    </submittedName>
</protein>
<reference evidence="4 5" key="1">
    <citation type="submission" date="2024-09" db="EMBL/GenBank/DDBJ databases">
        <title>The Natural Products Discovery Center: Release of the First 8490 Sequenced Strains for Exploring Actinobacteria Biosynthetic Diversity.</title>
        <authorList>
            <person name="Kalkreuter E."/>
            <person name="Kautsar S.A."/>
            <person name="Yang D."/>
            <person name="Bader C.D."/>
            <person name="Teijaro C.N."/>
            <person name="Fluegel L."/>
            <person name="Davis C.M."/>
            <person name="Simpson J.R."/>
            <person name="Lauterbach L."/>
            <person name="Steele A.D."/>
            <person name="Gui C."/>
            <person name="Meng S."/>
            <person name="Li G."/>
            <person name="Viehrig K."/>
            <person name="Ye F."/>
            <person name="Su P."/>
            <person name="Kiefer A.F."/>
            <person name="Nichols A."/>
            <person name="Cepeda A.J."/>
            <person name="Yan W."/>
            <person name="Fan B."/>
            <person name="Jiang Y."/>
            <person name="Adhikari A."/>
            <person name="Zheng C.-J."/>
            <person name="Schuster L."/>
            <person name="Cowan T.M."/>
            <person name="Smanski M.J."/>
            <person name="Chevrette M.G."/>
            <person name="De Carvalho L.P.S."/>
            <person name="Shen B."/>
        </authorList>
    </citation>
    <scope>NUCLEOTIDE SEQUENCE [LARGE SCALE GENOMIC DNA]</scope>
    <source>
        <strain evidence="4 5">NPDC056472</strain>
    </source>
</reference>
<feature type="domain" description="Tyr recombinase" evidence="3">
    <location>
        <begin position="1"/>
        <end position="141"/>
    </location>
</feature>
<dbReference type="InterPro" id="IPR011010">
    <property type="entry name" value="DNA_brk_join_enz"/>
</dbReference>
<comment type="caution">
    <text evidence="4">The sequence shown here is derived from an EMBL/GenBank/DDBJ whole genome shotgun (WGS) entry which is preliminary data.</text>
</comment>
<feature type="compositionally biased region" description="Basic and acidic residues" evidence="2">
    <location>
        <begin position="145"/>
        <end position="162"/>
    </location>
</feature>
<dbReference type="Pfam" id="PF00589">
    <property type="entry name" value="Phage_integrase"/>
    <property type="match status" value="1"/>
</dbReference>
<evidence type="ECO:0000259" key="3">
    <source>
        <dbReference type="PROSITE" id="PS51898"/>
    </source>
</evidence>
<dbReference type="SUPFAM" id="SSF56349">
    <property type="entry name" value="DNA breaking-rejoining enzymes"/>
    <property type="match status" value="1"/>
</dbReference>
<evidence type="ECO:0000256" key="1">
    <source>
        <dbReference type="ARBA" id="ARBA00023172"/>
    </source>
</evidence>
<dbReference type="EMBL" id="JBHTRV010000033">
    <property type="protein sequence ID" value="MFE5984383.1"/>
    <property type="molecule type" value="Genomic_DNA"/>
</dbReference>
<name>A0ABW6J371_STRWE</name>
<gene>
    <name evidence="4" type="ORF">ACFQ63_32395</name>
</gene>
<dbReference type="RefSeq" id="WP_386251305.1">
    <property type="nucleotide sequence ID" value="NZ_JBHTRV010000033.1"/>
</dbReference>
<feature type="region of interest" description="Disordered" evidence="2">
    <location>
        <begin position="142"/>
        <end position="169"/>
    </location>
</feature>
<organism evidence="4 5">
    <name type="scientific">Streptomyces wedmorensis</name>
    <dbReference type="NCBI Taxonomy" id="43759"/>
    <lineage>
        <taxon>Bacteria</taxon>
        <taxon>Bacillati</taxon>
        <taxon>Actinomycetota</taxon>
        <taxon>Actinomycetes</taxon>
        <taxon>Kitasatosporales</taxon>
        <taxon>Streptomycetaceae</taxon>
        <taxon>Streptomyces</taxon>
    </lineage>
</organism>
<dbReference type="Proteomes" id="UP001600424">
    <property type="component" value="Unassembled WGS sequence"/>
</dbReference>
<evidence type="ECO:0000313" key="5">
    <source>
        <dbReference type="Proteomes" id="UP001600424"/>
    </source>
</evidence>
<accession>A0ABW6J371</accession>
<evidence type="ECO:0000256" key="2">
    <source>
        <dbReference type="SAM" id="MobiDB-lite"/>
    </source>
</evidence>
<evidence type="ECO:0000313" key="4">
    <source>
        <dbReference type="EMBL" id="MFE5984383.1"/>
    </source>
</evidence>
<dbReference type="Gene3D" id="1.10.443.10">
    <property type="entry name" value="Intergrase catalytic core"/>
    <property type="match status" value="1"/>
</dbReference>
<dbReference type="PROSITE" id="PS51898">
    <property type="entry name" value="TYR_RECOMBINASE"/>
    <property type="match status" value="1"/>
</dbReference>
<keyword evidence="5" id="KW-1185">Reference proteome</keyword>
<proteinExistence type="predicted"/>
<dbReference type="InterPro" id="IPR013762">
    <property type="entry name" value="Integrase-like_cat_sf"/>
</dbReference>
<dbReference type="InterPro" id="IPR002104">
    <property type="entry name" value="Integrase_catalytic"/>
</dbReference>
<sequence length="169" mass="18153">MVLVRRAQSELQNGTLADKAPKVAAGVRPVAFPAELVPELAHHLEHFAGTGQDGHLFQGPRGGLLRRSDFRDDWTAARTTAGVSGDVHFHGLRHTGNTLASSAGASTRELMTRMGHSTTRAALICQHMTSDRDQHIAGKLGEMIRQARGDRKDSEKDSERGSDPGPSGT</sequence>